<feature type="compositionally biased region" description="Basic and acidic residues" evidence="2">
    <location>
        <begin position="328"/>
        <end position="338"/>
    </location>
</feature>
<feature type="region of interest" description="Disordered" evidence="2">
    <location>
        <begin position="400"/>
        <end position="470"/>
    </location>
</feature>
<feature type="compositionally biased region" description="Acidic residues" evidence="2">
    <location>
        <begin position="637"/>
        <end position="651"/>
    </location>
</feature>
<sequence length="651" mass="72152">MFEQILIRFRGGPISSSKDEDEESDDNSSDTATTPSASEGLVGRETLQLPLPRPMPYRLSPSTSLGRSPSPPASTTTSASASSSCSPSSSPSPSPSSSASPRSQSPRPATTTMATTRRTTRQTKEPSTERTVPRRGRAKVLQQEEEVERRGQKRKASEMAPAPVSVTSQVDERPPPEKKMTRAEARRQVEEKRTTRSGRKLGAEEGEHNNVAIKNIQLNERASSSSKRKSPFLEPPEHLLKRPASRRSVRSTYDEDEVGTPGASGDDGDLYDIDNDEFNDYAGIDADEKYIGEAGEAQKPRPGGGKRGASSKVSSKKPAARSGVKNTETSRPRGDANRLHHLQATSSLKVEEDARRKLHPLLRPGPDNVAFPWWHNDDWLEEESPARKRRRLQADTKIAVVNNTTGGGDDDDFEGEKRAAAPALAGQQPRTGDEPRKLRSSTRRPISKKVGKAVTTSPVASVAPVPESRVAPPLGKAAFERYELPEPKTPLSNVDPLSDERFAEAHNIRWEQEKVEHKKELEKEQRNFNRYKLLLSQLEAAQDAQDDSWTGILGLENPKSEGEMSILARKKDRLTEELRAATRRYPVYRAERTSIEQGGYDPTFAGWLGKNNRQPLSLKGRVIPRKYWRTEPINEGDHDEEMTSDSDSESH</sequence>
<keyword evidence="1" id="KW-0175">Coiled coil</keyword>
<feature type="compositionally biased region" description="Low complexity" evidence="2">
    <location>
        <begin position="73"/>
        <end position="117"/>
    </location>
</feature>
<feature type="coiled-coil region" evidence="1">
    <location>
        <begin position="507"/>
        <end position="591"/>
    </location>
</feature>
<keyword evidence="5" id="KW-1185">Reference proteome</keyword>
<evidence type="ECO:0000313" key="5">
    <source>
        <dbReference type="Proteomes" id="UP001365542"/>
    </source>
</evidence>
<feature type="compositionally biased region" description="Basic residues" evidence="2">
    <location>
        <begin position="438"/>
        <end position="451"/>
    </location>
</feature>
<evidence type="ECO:0000256" key="1">
    <source>
        <dbReference type="SAM" id="Coils"/>
    </source>
</evidence>
<evidence type="ECO:0000313" key="4">
    <source>
        <dbReference type="EMBL" id="KAK6541225.1"/>
    </source>
</evidence>
<feature type="compositionally biased region" description="Low complexity" evidence="2">
    <location>
        <begin position="29"/>
        <end position="39"/>
    </location>
</feature>
<feature type="region of interest" description="Disordered" evidence="2">
    <location>
        <begin position="629"/>
        <end position="651"/>
    </location>
</feature>
<dbReference type="AlphaFoldDB" id="A0AAV9XGK7"/>
<evidence type="ECO:0000259" key="3">
    <source>
        <dbReference type="Pfam" id="PF15460"/>
    </source>
</evidence>
<dbReference type="Pfam" id="PF15460">
    <property type="entry name" value="SAS4"/>
    <property type="match status" value="1"/>
</dbReference>
<dbReference type="InterPro" id="IPR029184">
    <property type="entry name" value="Sas4_dom"/>
</dbReference>
<feature type="compositionally biased region" description="Polar residues" evidence="2">
    <location>
        <begin position="216"/>
        <end position="225"/>
    </location>
</feature>
<reference evidence="4 5" key="1">
    <citation type="submission" date="2019-10" db="EMBL/GenBank/DDBJ databases">
        <authorList>
            <person name="Palmer J.M."/>
        </authorList>
    </citation>
    <scope>NUCLEOTIDE SEQUENCE [LARGE SCALE GENOMIC DNA]</scope>
    <source>
        <strain evidence="4 5">TWF694</strain>
    </source>
</reference>
<name>A0AAV9XGK7_9PEZI</name>
<dbReference type="Proteomes" id="UP001365542">
    <property type="component" value="Unassembled WGS sequence"/>
</dbReference>
<organism evidence="4 5">
    <name type="scientific">Orbilia ellipsospora</name>
    <dbReference type="NCBI Taxonomy" id="2528407"/>
    <lineage>
        <taxon>Eukaryota</taxon>
        <taxon>Fungi</taxon>
        <taxon>Dikarya</taxon>
        <taxon>Ascomycota</taxon>
        <taxon>Pezizomycotina</taxon>
        <taxon>Orbiliomycetes</taxon>
        <taxon>Orbiliales</taxon>
        <taxon>Orbiliaceae</taxon>
        <taxon>Orbilia</taxon>
    </lineage>
</organism>
<accession>A0AAV9XGK7</accession>
<feature type="compositionally biased region" description="Acidic residues" evidence="2">
    <location>
        <begin position="19"/>
        <end position="28"/>
    </location>
</feature>
<evidence type="ECO:0000256" key="2">
    <source>
        <dbReference type="SAM" id="MobiDB-lite"/>
    </source>
</evidence>
<feature type="compositionally biased region" description="Basic and acidic residues" evidence="2">
    <location>
        <begin position="170"/>
        <end position="194"/>
    </location>
</feature>
<comment type="caution">
    <text evidence="4">The sequence shown here is derived from an EMBL/GenBank/DDBJ whole genome shotgun (WGS) entry which is preliminary data.</text>
</comment>
<feature type="compositionally biased region" description="Basic and acidic residues" evidence="2">
    <location>
        <begin position="122"/>
        <end position="132"/>
    </location>
</feature>
<proteinExistence type="predicted"/>
<gene>
    <name evidence="4" type="ORF">TWF694_008593</name>
</gene>
<feature type="domain" description="Something about silencing protein 4" evidence="3">
    <location>
        <begin position="495"/>
        <end position="595"/>
    </location>
</feature>
<dbReference type="EMBL" id="JAVHJO010000004">
    <property type="protein sequence ID" value="KAK6541225.1"/>
    <property type="molecule type" value="Genomic_DNA"/>
</dbReference>
<protein>
    <recommendedName>
        <fullName evidence="3">Something about silencing protein 4 domain-containing protein</fullName>
    </recommendedName>
</protein>
<feature type="compositionally biased region" description="Acidic residues" evidence="2">
    <location>
        <begin position="266"/>
        <end position="279"/>
    </location>
</feature>
<feature type="compositionally biased region" description="Basic and acidic residues" evidence="2">
    <location>
        <begin position="286"/>
        <end position="299"/>
    </location>
</feature>
<feature type="region of interest" description="Disordered" evidence="2">
    <location>
        <begin position="1"/>
        <end position="352"/>
    </location>
</feature>